<dbReference type="EMBL" id="CAMXCT020003046">
    <property type="protein sequence ID" value="CAL1155481.1"/>
    <property type="molecule type" value="Genomic_DNA"/>
</dbReference>
<gene>
    <name evidence="3" type="ORF">C1SCF055_LOCUS28080</name>
</gene>
<sequence>MSRIYLCEFAGGQVRVSFACKGSELRLFQPLAPMRRLTLQAAVPSRGFKEPAYSTDLRKDYQKIFGADHKPVDHRLASALPYTIYLIQLGGAISEVTAEPVVDTVAVDPPAAAPAPAAPEEPPVVKRFPAGSKVTIKGLTGAVELNGQEGASELADCEVVPPSPQEAELAAEVGPMVSSEHVAKTQHVMQMRHSRLESFREDVRDLLDASWCRLWRFRSGNLGGSLPAKERLDSSQNLSTLLFGFVTAILVEGFPPQKMKSEMCVDVFLFLVSWGIALLFQSMTFAVLYQRGMMTVGAGIFEVFLITESYQIKPPSRAMEGVVAPSTLGEPCIGIATPEWEGLIVDGGGAPKKASHLSAAVAVASLAAAAVRRRANPVQKQLQSLGAGMTEEKRLAMGMREEMVQATIEASTPVPQSFDQAVTWACSAALRAAEEGQNRQSMYFNTGAEDAQVTGELGGVLQFGEQVAKTLAYSNKLPEGNGVRVLFTDFGAKSLVATRWGDLPENLILDHLPPVLPKRELRMEERMKLNEILESSILLVVAPNQSEMAAVLAIFDVMKDLGKKVPVILLNARLVQDTTAVAGVMLRNFRAFEGTLLPVFHLEQFDPEDDKDPLPLNSAVIVRVWPRPYSVWEDNPEDPEAIDGYFLLDVNEQQPQDFQDCLTFLKGSRELTKRMRLKERQERDKGHRHLRELQRIGSKQAEEEITQGPHTFADSLQSRWRARNRRREERVATEWRLATVGRAVVGLVARLFALPPGPPGFKQPSCQCSDEEREEFCSLNGSDGEDLEHFPSEGVLSLDYLTLELKGRKSSKSPVKDTSQGVDRIASPREEQLHRPKELVHVTELSKMPEVKALELYENQAHDTVFGGSLFTLMSLGFCIMYHIQLRLEVYEDHPMAWFARLGIFLPPFIVAAFTIFIKPYPEKHHYRVMVEDMEDYRNPTRIRPATQCVVLFGALISCTSLAFALRLHVPPLATQPKRPVPVLRVTEWTVDRWPLFFHPKGLTASEAQDALIVTSDFAVARFQSRHLEPTAPHSYRTKDVMRLADADRFPHRLRGFTALDSNAVVKFPCGLGIAVQHGRGNLAALWPLGKPRRLPTQRETRGKLVPVQGPPELGAEYFQRPNFRVGDGVHARYGLDGDLRWIVSCQGGAL</sequence>
<evidence type="ECO:0000313" key="6">
    <source>
        <dbReference type="Proteomes" id="UP001152797"/>
    </source>
</evidence>
<evidence type="ECO:0000313" key="3">
    <source>
        <dbReference type="EMBL" id="CAI4002106.1"/>
    </source>
</evidence>
<feature type="transmembrane region" description="Helical" evidence="1">
    <location>
        <begin position="865"/>
        <end position="884"/>
    </location>
</feature>
<dbReference type="InterPro" id="IPR053021">
    <property type="entry name" value="Chloroplast_ADK"/>
</dbReference>
<evidence type="ECO:0000313" key="4">
    <source>
        <dbReference type="EMBL" id="CAL1155481.1"/>
    </source>
</evidence>
<comment type="caution">
    <text evidence="3">The sequence shown here is derived from an EMBL/GenBank/DDBJ whole genome shotgun (WGS) entry which is preliminary data.</text>
</comment>
<feature type="domain" description="DUF1995" evidence="2">
    <location>
        <begin position="415"/>
        <end position="656"/>
    </location>
</feature>
<evidence type="ECO:0000313" key="5">
    <source>
        <dbReference type="EMBL" id="CAL4789418.1"/>
    </source>
</evidence>
<dbReference type="PANTHER" id="PTHR35509">
    <property type="entry name" value="DOMAIN PROTEIN, PUTATIVE (DUF1995)-RELATED"/>
    <property type="match status" value="1"/>
</dbReference>
<dbReference type="AlphaFoldDB" id="A0A9P1D388"/>
<dbReference type="InterPro" id="IPR018962">
    <property type="entry name" value="DUF1995"/>
</dbReference>
<organism evidence="3">
    <name type="scientific">Cladocopium goreaui</name>
    <dbReference type="NCBI Taxonomy" id="2562237"/>
    <lineage>
        <taxon>Eukaryota</taxon>
        <taxon>Sar</taxon>
        <taxon>Alveolata</taxon>
        <taxon>Dinophyceae</taxon>
        <taxon>Suessiales</taxon>
        <taxon>Symbiodiniaceae</taxon>
        <taxon>Cladocopium</taxon>
    </lineage>
</organism>
<reference evidence="4" key="2">
    <citation type="submission" date="2024-04" db="EMBL/GenBank/DDBJ databases">
        <authorList>
            <person name="Chen Y."/>
            <person name="Shah S."/>
            <person name="Dougan E. K."/>
            <person name="Thang M."/>
            <person name="Chan C."/>
        </authorList>
    </citation>
    <scope>NUCLEOTIDE SEQUENCE [LARGE SCALE GENOMIC DNA]</scope>
</reference>
<protein>
    <submittedName>
        <fullName evidence="5">DUF1995 domain-containing protein</fullName>
    </submittedName>
</protein>
<dbReference type="PANTHER" id="PTHR35509:SF1">
    <property type="entry name" value="DOMAIN PROTEIN, PUTATIVE (DUF1995)-RELATED"/>
    <property type="match status" value="1"/>
</dbReference>
<keyword evidence="1" id="KW-0812">Transmembrane</keyword>
<keyword evidence="1" id="KW-1133">Transmembrane helix</keyword>
<reference evidence="3" key="1">
    <citation type="submission" date="2022-10" db="EMBL/GenBank/DDBJ databases">
        <authorList>
            <person name="Chen Y."/>
            <person name="Dougan E. K."/>
            <person name="Chan C."/>
            <person name="Rhodes N."/>
            <person name="Thang M."/>
        </authorList>
    </citation>
    <scope>NUCLEOTIDE SEQUENCE</scope>
</reference>
<evidence type="ECO:0000259" key="2">
    <source>
        <dbReference type="Pfam" id="PF09353"/>
    </source>
</evidence>
<feature type="transmembrane region" description="Helical" evidence="1">
    <location>
        <begin position="267"/>
        <end position="289"/>
    </location>
</feature>
<accession>A0A9P1D388</accession>
<keyword evidence="6" id="KW-1185">Reference proteome</keyword>
<dbReference type="Pfam" id="PF09353">
    <property type="entry name" value="DUF1995"/>
    <property type="match status" value="1"/>
</dbReference>
<proteinExistence type="predicted"/>
<name>A0A9P1D388_9DINO</name>
<dbReference type="OrthoDB" id="409015at2759"/>
<keyword evidence="1" id="KW-0472">Membrane</keyword>
<evidence type="ECO:0000256" key="1">
    <source>
        <dbReference type="SAM" id="Phobius"/>
    </source>
</evidence>
<dbReference type="EMBL" id="CAMXCT010003046">
    <property type="protein sequence ID" value="CAI4002106.1"/>
    <property type="molecule type" value="Genomic_DNA"/>
</dbReference>
<dbReference type="Proteomes" id="UP001152797">
    <property type="component" value="Unassembled WGS sequence"/>
</dbReference>
<feature type="transmembrane region" description="Helical" evidence="1">
    <location>
        <begin position="896"/>
        <end position="918"/>
    </location>
</feature>
<feature type="non-terminal residue" evidence="3">
    <location>
        <position position="1151"/>
    </location>
</feature>
<feature type="transmembrane region" description="Helical" evidence="1">
    <location>
        <begin position="949"/>
        <end position="970"/>
    </location>
</feature>
<dbReference type="EMBL" id="CAMXCT030003046">
    <property type="protein sequence ID" value="CAL4789418.1"/>
    <property type="molecule type" value="Genomic_DNA"/>
</dbReference>